<dbReference type="InterPro" id="IPR001296">
    <property type="entry name" value="Glyco_trans_1"/>
</dbReference>
<sequence length="350" mass="37908">MHIALVGYMFGDGGIQTHTDTLAQGLAQKGHEVKVITPAEMANHKGDPITANGYEIIVQSGLKDALGGFGLRGWAEAMVVAGTGWNSMIGTLRSGPNCRKIFFEVMSGKPGGAKDPRRLVHLGFDAIVGQGKPVEDRFCKEFKWNGPRCTIAALPGELALPQVNETPPAGDKPLRFAHFGRLARHKNVSLLVEQWDAYGEGATLDIWGGGEDADHLKDLIAQKGLGDQIKLKGRYPSGDAYSQLLTEYDLTLLPTIGEEGAPLVLLESMACGVPFVANGVGGIPDYTNQDCSVTSKGIDEFMPLLQEMIARIRTQGINRPRIQNFYANTFSPSVLTDRWEAYLSEQVALN</sequence>
<dbReference type="EC" id="2.4.1.283" evidence="2"/>
<evidence type="ECO:0000259" key="1">
    <source>
        <dbReference type="Pfam" id="PF00534"/>
    </source>
</evidence>
<dbReference type="SUPFAM" id="SSF53756">
    <property type="entry name" value="UDP-Glycosyltransferase/glycogen phosphorylase"/>
    <property type="match status" value="1"/>
</dbReference>
<gene>
    <name evidence="2" type="primary">neoD</name>
    <name evidence="2" type="ORF">TRP8649_03714</name>
</gene>
<dbReference type="RefSeq" id="WP_099248004.1">
    <property type="nucleotide sequence ID" value="NZ_FXXP01000003.1"/>
</dbReference>
<protein>
    <submittedName>
        <fullName evidence="2">2-deoxystreptamine N-acetyl-D-glucosaminyltransferase</fullName>
        <ecNumber evidence="2">2.4.1.283</ecNumber>
    </submittedName>
</protein>
<accession>A0A238JHF4</accession>
<name>A0A238JHF4_9RHOB</name>
<keyword evidence="2" id="KW-0808">Transferase</keyword>
<dbReference type="Proteomes" id="UP000225972">
    <property type="component" value="Unassembled WGS sequence"/>
</dbReference>
<evidence type="ECO:0000313" key="3">
    <source>
        <dbReference type="Proteomes" id="UP000225972"/>
    </source>
</evidence>
<dbReference type="GO" id="GO:0102319">
    <property type="term" value="F:2-deoxystreptamine N-acetyl-D-glucosaminyltransferase activity"/>
    <property type="evidence" value="ECO:0007669"/>
    <property type="project" value="UniProtKB-EC"/>
</dbReference>
<keyword evidence="2" id="KW-0328">Glycosyltransferase</keyword>
<dbReference type="CDD" id="cd03801">
    <property type="entry name" value="GT4_PimA-like"/>
    <property type="match status" value="1"/>
</dbReference>
<dbReference type="PANTHER" id="PTHR12526:SF636">
    <property type="entry name" value="BLL3647 PROTEIN"/>
    <property type="match status" value="1"/>
</dbReference>
<evidence type="ECO:0000313" key="2">
    <source>
        <dbReference type="EMBL" id="SMX29577.1"/>
    </source>
</evidence>
<dbReference type="Pfam" id="PF00534">
    <property type="entry name" value="Glycos_transf_1"/>
    <property type="match status" value="1"/>
</dbReference>
<feature type="domain" description="Glycosyl transferase family 1" evidence="1">
    <location>
        <begin position="171"/>
        <end position="287"/>
    </location>
</feature>
<dbReference type="AlphaFoldDB" id="A0A238JHF4"/>
<proteinExistence type="predicted"/>
<reference evidence="3" key="1">
    <citation type="submission" date="2017-05" db="EMBL/GenBank/DDBJ databases">
        <authorList>
            <person name="Rodrigo-Torres L."/>
            <person name="Arahal R. D."/>
            <person name="Lucena T."/>
        </authorList>
    </citation>
    <scope>NUCLEOTIDE SEQUENCE [LARGE SCALE GENOMIC DNA]</scope>
    <source>
        <strain evidence="3">CECT 8649</strain>
    </source>
</reference>
<organism evidence="2 3">
    <name type="scientific">Pelagimonas phthalicica</name>
    <dbReference type="NCBI Taxonomy" id="1037362"/>
    <lineage>
        <taxon>Bacteria</taxon>
        <taxon>Pseudomonadati</taxon>
        <taxon>Pseudomonadota</taxon>
        <taxon>Alphaproteobacteria</taxon>
        <taxon>Rhodobacterales</taxon>
        <taxon>Roseobacteraceae</taxon>
        <taxon>Pelagimonas</taxon>
    </lineage>
</organism>
<dbReference type="EMBL" id="FXXP01000003">
    <property type="protein sequence ID" value="SMX29577.1"/>
    <property type="molecule type" value="Genomic_DNA"/>
</dbReference>
<keyword evidence="3" id="KW-1185">Reference proteome</keyword>
<dbReference type="PANTHER" id="PTHR12526">
    <property type="entry name" value="GLYCOSYLTRANSFERASE"/>
    <property type="match status" value="1"/>
</dbReference>
<dbReference type="OrthoDB" id="5490290at2"/>
<dbReference type="Gene3D" id="3.40.50.2000">
    <property type="entry name" value="Glycogen Phosphorylase B"/>
    <property type="match status" value="2"/>
</dbReference>